<dbReference type="Gene3D" id="2.170.130.10">
    <property type="entry name" value="TonB-dependent receptor, plug domain"/>
    <property type="match status" value="1"/>
</dbReference>
<keyword evidence="5 7" id="KW-0472">Membrane</keyword>
<accession>A0A562TNX6</accession>
<dbReference type="AlphaFoldDB" id="A0A562TNX6"/>
<dbReference type="InterPro" id="IPR039426">
    <property type="entry name" value="TonB-dep_rcpt-like"/>
</dbReference>
<dbReference type="Gene3D" id="2.60.40.1120">
    <property type="entry name" value="Carboxypeptidase-like, regulatory domain"/>
    <property type="match status" value="1"/>
</dbReference>
<dbReference type="EMBL" id="VLLI01000016">
    <property type="protein sequence ID" value="TWI95261.1"/>
    <property type="molecule type" value="Genomic_DNA"/>
</dbReference>
<dbReference type="InterPro" id="IPR037066">
    <property type="entry name" value="Plug_dom_sf"/>
</dbReference>
<dbReference type="InterPro" id="IPR023996">
    <property type="entry name" value="TonB-dep_OMP_SusC/RagA"/>
</dbReference>
<dbReference type="RefSeq" id="WP_211360872.1">
    <property type="nucleotide sequence ID" value="NZ_VLLI01000016.1"/>
</dbReference>
<dbReference type="InterPro" id="IPR012910">
    <property type="entry name" value="Plug_dom"/>
</dbReference>
<evidence type="ECO:0000256" key="7">
    <source>
        <dbReference type="PROSITE-ProRule" id="PRU01360"/>
    </source>
</evidence>
<dbReference type="Pfam" id="PF13715">
    <property type="entry name" value="CarbopepD_reg_2"/>
    <property type="match status" value="1"/>
</dbReference>
<comment type="caution">
    <text evidence="9">The sequence shown here is derived from an EMBL/GenBank/DDBJ whole genome shotgun (WGS) entry which is preliminary data.</text>
</comment>
<keyword evidence="2 7" id="KW-0813">Transport</keyword>
<name>A0A562TNX6_9SPHI</name>
<keyword evidence="6 7" id="KW-0998">Cell outer membrane</keyword>
<dbReference type="Proteomes" id="UP000317010">
    <property type="component" value="Unassembled WGS sequence"/>
</dbReference>
<comment type="subcellular location">
    <subcellularLocation>
        <location evidence="1 7">Cell outer membrane</location>
        <topology evidence="1 7">Multi-pass membrane protein</topology>
    </subcellularLocation>
</comment>
<dbReference type="NCBIfam" id="TIGR04057">
    <property type="entry name" value="SusC_RagA_signa"/>
    <property type="match status" value="1"/>
</dbReference>
<evidence type="ECO:0000256" key="6">
    <source>
        <dbReference type="ARBA" id="ARBA00023237"/>
    </source>
</evidence>
<dbReference type="InterPro" id="IPR023997">
    <property type="entry name" value="TonB-dep_OMP_SusC/RagA_CS"/>
</dbReference>
<gene>
    <name evidence="9" type="ORF">JN11_04375</name>
</gene>
<sequence>MKRFTHSILKDGDMRQAFSGICPKRQLMSGKHKLVLFLLILLPLLTLNAYAQTITVSGQVSDANGVLPGVTVSIPGTGNGVVTDVKGAYSIKAGPTADLSFSLIGYKTLLIHINNQTNINVTLQEENKELNEVVVVGYGAQKKVNLTGSVSTISGVDMIKRPVVNTTTMLEGLAPGVAITQGSGEPGNENASIKIRGVGTFSGAGSDPLVLIDDVPGNLNDVNPTDIESVSVLKDASSTAIYGSRAANGVILVTTKKGKAGKLKVEYDGNVGIYTYTKMFSLVTNSVQYMNMYNTARINSGLTDPTQLYTPAEINAYATHPNDPLYPNTNWLPYLFRTAPTQTHNLTFSGGNDKTTYNINFGYVDENGIMRGFDYQKYNIRSNLQSKVNDHITFGTNILLKSGVTDATSNGSEDMFLSTLSQAPTYGPYTADGSGNFTYKAYPFEYNNKNPVAVLDDGLYHDTKDYVANIQGWANVTFNKDFSWYTKAAFNGEFDNYKNFVQNIPEYYYQTGQLGTTLDLGQGLTVQDEHTIYSNLFSYLKYNHSFGSHTVSAQAGWSIEQSDYEYLQAYRQNFVDPALQEINAGSTDHITNAGTSNAWALESWFGRVDYNYKERYLLESNIRFDGSSKFAPGNKWGTFPSASAGWRVTEEPFVKDLNLNWLSNLKFRGSWGQVGNQNIVEGGYGVLYPYQALLNFTGAYSFNNQNLTTGVAQTQLNNLQLQWETTTMTDIGADITLVKHFNVTFDWYNRVTSNILRQSQITAVVGLQAPTINDGTVDNKGVELGLTYGNSVNGGTFSGLTYNFGLNLDHNTNKLVKYGAPDIYSNSINEQGYPINSFYMLQVVGIFQNAQEVANSPKQYGDATQPGDLKYKDVNGDGKIDDNDRVIIPGVVPKLNYSFSASGSWKGFDLSVLMQGVYGVKYFVNDWGTIPFVQGAPPTTNWLNAWSPTNPSTTMPRLYWGFNAPQSLTRPSTFFLQDGSYLRVKNLVFGYTIPVSVTKHIGIDRLRVYFSGDNLFTFTKYPGLDPERAASGDFLTYPQNKIYSFGVNVTF</sequence>
<keyword evidence="10" id="KW-1185">Reference proteome</keyword>
<comment type="similarity">
    <text evidence="7">Belongs to the TonB-dependent receptor family.</text>
</comment>
<evidence type="ECO:0000313" key="10">
    <source>
        <dbReference type="Proteomes" id="UP000317010"/>
    </source>
</evidence>
<keyword evidence="4 7" id="KW-0812">Transmembrane</keyword>
<proteinExistence type="inferred from homology"/>
<dbReference type="GO" id="GO:0009279">
    <property type="term" value="C:cell outer membrane"/>
    <property type="evidence" value="ECO:0007669"/>
    <property type="project" value="UniProtKB-SubCell"/>
</dbReference>
<keyword evidence="3 7" id="KW-1134">Transmembrane beta strand</keyword>
<protein>
    <submittedName>
        <fullName evidence="9">TonB-linked SusC/RagA family outer membrane protein</fullName>
    </submittedName>
</protein>
<evidence type="ECO:0000313" key="9">
    <source>
        <dbReference type="EMBL" id="TWI95261.1"/>
    </source>
</evidence>
<dbReference type="Pfam" id="PF07715">
    <property type="entry name" value="Plug"/>
    <property type="match status" value="1"/>
</dbReference>
<dbReference type="InterPro" id="IPR008969">
    <property type="entry name" value="CarboxyPept-like_regulatory"/>
</dbReference>
<evidence type="ECO:0000256" key="2">
    <source>
        <dbReference type="ARBA" id="ARBA00022448"/>
    </source>
</evidence>
<evidence type="ECO:0000259" key="8">
    <source>
        <dbReference type="Pfam" id="PF07715"/>
    </source>
</evidence>
<evidence type="ECO:0000256" key="4">
    <source>
        <dbReference type="ARBA" id="ARBA00022692"/>
    </source>
</evidence>
<evidence type="ECO:0000256" key="5">
    <source>
        <dbReference type="ARBA" id="ARBA00023136"/>
    </source>
</evidence>
<dbReference type="Gene3D" id="2.40.170.20">
    <property type="entry name" value="TonB-dependent receptor, beta-barrel domain"/>
    <property type="match status" value="1"/>
</dbReference>
<organism evidence="9 10">
    <name type="scientific">Mucilaginibacter frigoritolerans</name>
    <dbReference type="NCBI Taxonomy" id="652788"/>
    <lineage>
        <taxon>Bacteria</taxon>
        <taxon>Pseudomonadati</taxon>
        <taxon>Bacteroidota</taxon>
        <taxon>Sphingobacteriia</taxon>
        <taxon>Sphingobacteriales</taxon>
        <taxon>Sphingobacteriaceae</taxon>
        <taxon>Mucilaginibacter</taxon>
    </lineage>
</organism>
<feature type="domain" description="TonB-dependent receptor plug" evidence="8">
    <location>
        <begin position="143"/>
        <end position="250"/>
    </location>
</feature>
<dbReference type="NCBIfam" id="TIGR04056">
    <property type="entry name" value="OMP_RagA_SusC"/>
    <property type="match status" value="1"/>
</dbReference>
<evidence type="ECO:0000256" key="3">
    <source>
        <dbReference type="ARBA" id="ARBA00022452"/>
    </source>
</evidence>
<reference evidence="9 10" key="1">
    <citation type="submission" date="2019-07" db="EMBL/GenBank/DDBJ databases">
        <title>Genomic Encyclopedia of Archaeal and Bacterial Type Strains, Phase II (KMG-II): from individual species to whole genera.</title>
        <authorList>
            <person name="Goeker M."/>
        </authorList>
    </citation>
    <scope>NUCLEOTIDE SEQUENCE [LARGE SCALE GENOMIC DNA]</scope>
    <source>
        <strain evidence="9 10">ATCC BAA-1854</strain>
    </source>
</reference>
<dbReference type="FunFam" id="2.170.130.10:FF:000003">
    <property type="entry name" value="SusC/RagA family TonB-linked outer membrane protein"/>
    <property type="match status" value="1"/>
</dbReference>
<dbReference type="SUPFAM" id="SSF56935">
    <property type="entry name" value="Porins"/>
    <property type="match status" value="1"/>
</dbReference>
<evidence type="ECO:0000256" key="1">
    <source>
        <dbReference type="ARBA" id="ARBA00004571"/>
    </source>
</evidence>
<dbReference type="PROSITE" id="PS52016">
    <property type="entry name" value="TONB_DEPENDENT_REC_3"/>
    <property type="match status" value="1"/>
</dbReference>
<dbReference type="SUPFAM" id="SSF49464">
    <property type="entry name" value="Carboxypeptidase regulatory domain-like"/>
    <property type="match status" value="1"/>
</dbReference>
<dbReference type="InterPro" id="IPR036942">
    <property type="entry name" value="Beta-barrel_TonB_sf"/>
</dbReference>